<accession>A0ABP9E7N0</accession>
<dbReference type="InterPro" id="IPR023210">
    <property type="entry name" value="NADP_OxRdtase_dom"/>
</dbReference>
<dbReference type="InterPro" id="IPR020471">
    <property type="entry name" value="AKR"/>
</dbReference>
<gene>
    <name evidence="3" type="ORF">GCM10023203_18350</name>
</gene>
<dbReference type="RefSeq" id="WP_274234508.1">
    <property type="nucleotide sequence ID" value="NZ_BAABHQ010000003.1"/>
</dbReference>
<dbReference type="PRINTS" id="PR00069">
    <property type="entry name" value="ALDKETRDTASE"/>
</dbReference>
<dbReference type="PANTHER" id="PTHR43625:SF40">
    <property type="entry name" value="ALDO-KETO REDUCTASE YAKC [NADP(+)]"/>
    <property type="match status" value="1"/>
</dbReference>
<evidence type="ECO:0000256" key="1">
    <source>
        <dbReference type="ARBA" id="ARBA00023002"/>
    </source>
</evidence>
<feature type="domain" description="NADP-dependent oxidoreductase" evidence="2">
    <location>
        <begin position="28"/>
        <end position="290"/>
    </location>
</feature>
<evidence type="ECO:0000259" key="2">
    <source>
        <dbReference type="Pfam" id="PF00248"/>
    </source>
</evidence>
<dbReference type="CDD" id="cd19088">
    <property type="entry name" value="AKR_AKR13B1"/>
    <property type="match status" value="1"/>
</dbReference>
<dbReference type="InterPro" id="IPR050791">
    <property type="entry name" value="Aldo-Keto_reductase"/>
</dbReference>
<comment type="caution">
    <text evidence="3">The sequence shown here is derived from an EMBL/GenBank/DDBJ whole genome shotgun (WGS) entry which is preliminary data.</text>
</comment>
<dbReference type="Proteomes" id="UP001500457">
    <property type="component" value="Unassembled WGS sequence"/>
</dbReference>
<dbReference type="EMBL" id="BAABHQ010000003">
    <property type="protein sequence ID" value="GAA4869580.1"/>
    <property type="molecule type" value="Genomic_DNA"/>
</dbReference>
<dbReference type="Gene3D" id="3.20.20.100">
    <property type="entry name" value="NADP-dependent oxidoreductase domain"/>
    <property type="match status" value="1"/>
</dbReference>
<keyword evidence="4" id="KW-1185">Reference proteome</keyword>
<name>A0ABP9E7N0_9PSEU</name>
<dbReference type="PANTHER" id="PTHR43625">
    <property type="entry name" value="AFLATOXIN B1 ALDEHYDE REDUCTASE"/>
    <property type="match status" value="1"/>
</dbReference>
<evidence type="ECO:0000313" key="4">
    <source>
        <dbReference type="Proteomes" id="UP001500457"/>
    </source>
</evidence>
<organism evidence="3 4">
    <name type="scientific">Actinomycetospora straminea</name>
    <dbReference type="NCBI Taxonomy" id="663607"/>
    <lineage>
        <taxon>Bacteria</taxon>
        <taxon>Bacillati</taxon>
        <taxon>Actinomycetota</taxon>
        <taxon>Actinomycetes</taxon>
        <taxon>Pseudonocardiales</taxon>
        <taxon>Pseudonocardiaceae</taxon>
        <taxon>Actinomycetospora</taxon>
    </lineage>
</organism>
<dbReference type="InterPro" id="IPR036812">
    <property type="entry name" value="NAD(P)_OxRdtase_dom_sf"/>
</dbReference>
<protein>
    <submittedName>
        <fullName evidence="3">Aldo/keto reductase</fullName>
    </submittedName>
</protein>
<sequence length="291" mass="31094">MTDDSGVGHGVVAASGEFTLGDDLTVRRLGYGAMRLTGEGIWGPPKDPDTAVAVLRRAVDLGVDFVDTADSYGPYVSEELVREALYPYRGVAVATKAGLLRTGPNKWIPCGRPDYLRQECEMSLRRLGVETLDLFQLHRIDPHVAADEQFGLLADLQREGKVRHVGLSQVSVAEIEAAGRIVDVASVQNRYNLVDRSSDDVLRHCTAHGIGFIPWAPADAGKLAEPGNAAERAAEAFGATPAQVALAWLLQRSSVMLPIPGTSSLEHLEENCGAAALELDRSTVATLDAAA</sequence>
<proteinExistence type="predicted"/>
<reference evidence="4" key="1">
    <citation type="journal article" date="2019" name="Int. J. Syst. Evol. Microbiol.">
        <title>The Global Catalogue of Microorganisms (GCM) 10K type strain sequencing project: providing services to taxonomists for standard genome sequencing and annotation.</title>
        <authorList>
            <consortium name="The Broad Institute Genomics Platform"/>
            <consortium name="The Broad Institute Genome Sequencing Center for Infectious Disease"/>
            <person name="Wu L."/>
            <person name="Ma J."/>
        </authorList>
    </citation>
    <scope>NUCLEOTIDE SEQUENCE [LARGE SCALE GENOMIC DNA]</scope>
    <source>
        <strain evidence="4">JCM 17983</strain>
    </source>
</reference>
<dbReference type="Pfam" id="PF00248">
    <property type="entry name" value="Aldo_ket_red"/>
    <property type="match status" value="1"/>
</dbReference>
<evidence type="ECO:0000313" key="3">
    <source>
        <dbReference type="EMBL" id="GAA4869580.1"/>
    </source>
</evidence>
<keyword evidence="1" id="KW-0560">Oxidoreductase</keyword>
<dbReference type="SUPFAM" id="SSF51430">
    <property type="entry name" value="NAD(P)-linked oxidoreductase"/>
    <property type="match status" value="1"/>
</dbReference>